<comment type="similarity">
    <text evidence="1">Belongs to the universal stress protein A family.</text>
</comment>
<name>A0A6I4NTQ7_9MICO</name>
<dbReference type="EMBL" id="WSTA01000007">
    <property type="protein sequence ID" value="MWB97491.1"/>
    <property type="molecule type" value="Genomic_DNA"/>
</dbReference>
<evidence type="ECO:0000256" key="1">
    <source>
        <dbReference type="ARBA" id="ARBA00008791"/>
    </source>
</evidence>
<protein>
    <submittedName>
        <fullName evidence="3">Universal stress protein</fullName>
    </submittedName>
</protein>
<evidence type="ECO:0000313" key="4">
    <source>
        <dbReference type="Proteomes" id="UP000438182"/>
    </source>
</evidence>
<sequence>MVGRIVAGVNGSPADERTVRWAAERASALGESLELVHVIDGVIGAGGSGSFLIQAQSAASEFLGNGERLAREIDPELDVVQTIEQGDPFRIIGTKARDADALVVGSDWTGGERASTRGTRSLKFAAVADVPVVVVPDIDVHERAAVVVGVDGSEQAQRALAFAAGEAVRLGVPLHAVHAWVVPLLSDANYGFEFTYQPEYAADLEEGATAELDTALEGVLERHPGLDLRKLVVQEDAVTALVEAAREASLVVVGSHGRGAFARLFLGSVSHGVLTNLVSPVAVIR</sequence>
<dbReference type="Pfam" id="PF00582">
    <property type="entry name" value="Usp"/>
    <property type="match status" value="2"/>
</dbReference>
<dbReference type="PANTHER" id="PTHR46268">
    <property type="entry name" value="STRESS RESPONSE PROTEIN NHAX"/>
    <property type="match status" value="1"/>
</dbReference>
<dbReference type="CDD" id="cd00293">
    <property type="entry name" value="USP-like"/>
    <property type="match status" value="1"/>
</dbReference>
<reference evidence="3 4" key="1">
    <citation type="submission" date="2019-12" db="EMBL/GenBank/DDBJ databases">
        <authorList>
            <person name="Kim Y.S."/>
        </authorList>
    </citation>
    <scope>NUCLEOTIDE SEQUENCE [LARGE SCALE GENOMIC DNA]</scope>
    <source>
        <strain evidence="3 4">MMS17-SY077</strain>
    </source>
</reference>
<dbReference type="InterPro" id="IPR006015">
    <property type="entry name" value="Universal_stress_UspA"/>
</dbReference>
<organism evidence="3 4">
    <name type="scientific">Agromyces seonyuensis</name>
    <dbReference type="NCBI Taxonomy" id="2662446"/>
    <lineage>
        <taxon>Bacteria</taxon>
        <taxon>Bacillati</taxon>
        <taxon>Actinomycetota</taxon>
        <taxon>Actinomycetes</taxon>
        <taxon>Micrococcales</taxon>
        <taxon>Microbacteriaceae</taxon>
        <taxon>Agromyces</taxon>
    </lineage>
</organism>
<accession>A0A6I4NTQ7</accession>
<dbReference type="InterPro" id="IPR014729">
    <property type="entry name" value="Rossmann-like_a/b/a_fold"/>
</dbReference>
<keyword evidence="4" id="KW-1185">Reference proteome</keyword>
<dbReference type="RefSeq" id="WP_160422837.1">
    <property type="nucleotide sequence ID" value="NZ_WSTA01000007.1"/>
</dbReference>
<dbReference type="AlphaFoldDB" id="A0A6I4NTQ7"/>
<evidence type="ECO:0000259" key="2">
    <source>
        <dbReference type="Pfam" id="PF00582"/>
    </source>
</evidence>
<evidence type="ECO:0000313" key="3">
    <source>
        <dbReference type="EMBL" id="MWB97491.1"/>
    </source>
</evidence>
<dbReference type="InterPro" id="IPR006016">
    <property type="entry name" value="UspA"/>
</dbReference>
<dbReference type="Gene3D" id="3.40.50.620">
    <property type="entry name" value="HUPs"/>
    <property type="match status" value="2"/>
</dbReference>
<feature type="domain" description="UspA" evidence="2">
    <location>
        <begin position="1"/>
        <end position="136"/>
    </location>
</feature>
<dbReference type="Proteomes" id="UP000438182">
    <property type="component" value="Unassembled WGS sequence"/>
</dbReference>
<dbReference type="PRINTS" id="PR01438">
    <property type="entry name" value="UNVRSLSTRESS"/>
</dbReference>
<proteinExistence type="inferred from homology"/>
<feature type="domain" description="UspA" evidence="2">
    <location>
        <begin position="146"/>
        <end position="285"/>
    </location>
</feature>
<comment type="caution">
    <text evidence="3">The sequence shown here is derived from an EMBL/GenBank/DDBJ whole genome shotgun (WGS) entry which is preliminary data.</text>
</comment>
<dbReference type="SUPFAM" id="SSF52402">
    <property type="entry name" value="Adenine nucleotide alpha hydrolases-like"/>
    <property type="match status" value="2"/>
</dbReference>
<gene>
    <name evidence="3" type="ORF">GB864_02815</name>
</gene>
<dbReference type="PANTHER" id="PTHR46268:SF6">
    <property type="entry name" value="UNIVERSAL STRESS PROTEIN UP12"/>
    <property type="match status" value="1"/>
</dbReference>